<name>A0A2W0CBI8_9BACL</name>
<accession>A0A2W0CBI8</accession>
<feature type="transmembrane region" description="Helical" evidence="1">
    <location>
        <begin position="89"/>
        <end position="112"/>
    </location>
</feature>
<reference evidence="2 3" key="1">
    <citation type="submission" date="2018-01" db="EMBL/GenBank/DDBJ databases">
        <title>Genome sequence of the PGP bacterium Paenibacillus illinoisensis E3.</title>
        <authorList>
            <person name="Rolli E."/>
            <person name="Marasco R."/>
            <person name="Bessem C."/>
            <person name="Michoud G."/>
            <person name="Gaiarsa S."/>
            <person name="Borin S."/>
            <person name="Daffonchio D."/>
        </authorList>
    </citation>
    <scope>NUCLEOTIDE SEQUENCE [LARGE SCALE GENOMIC DNA]</scope>
    <source>
        <strain evidence="2 3">E3</strain>
    </source>
</reference>
<protein>
    <submittedName>
        <fullName evidence="2">Uncharacterized protein</fullName>
    </submittedName>
</protein>
<sequence>MIKDLHRKLGLITHNKGLVQVAFSFLISAIIGVIYSFMIIDETIGGYIHKILPSREGPDLHQYLPVVITVLIYSYFNQKKKRRNVLEKISFTCFQIIIAITSCIFSLILLLVTQQHFM</sequence>
<organism evidence="2 3">
    <name type="scientific">Paenibacillus illinoisensis</name>
    <dbReference type="NCBI Taxonomy" id="59845"/>
    <lineage>
        <taxon>Bacteria</taxon>
        <taxon>Bacillati</taxon>
        <taxon>Bacillota</taxon>
        <taxon>Bacilli</taxon>
        <taxon>Bacillales</taxon>
        <taxon>Paenibacillaceae</taxon>
        <taxon>Paenibacillus</taxon>
    </lineage>
</organism>
<feature type="transmembrane region" description="Helical" evidence="1">
    <location>
        <begin position="21"/>
        <end position="40"/>
    </location>
</feature>
<evidence type="ECO:0000256" key="1">
    <source>
        <dbReference type="SAM" id="Phobius"/>
    </source>
</evidence>
<keyword evidence="1" id="KW-1133">Transmembrane helix</keyword>
<dbReference type="AlphaFoldDB" id="A0A2W0CBI8"/>
<evidence type="ECO:0000313" key="2">
    <source>
        <dbReference type="EMBL" id="PYY25158.1"/>
    </source>
</evidence>
<keyword evidence="1" id="KW-0812">Transmembrane</keyword>
<proteinExistence type="predicted"/>
<comment type="caution">
    <text evidence="2">The sequence shown here is derived from an EMBL/GenBank/DDBJ whole genome shotgun (WGS) entry which is preliminary data.</text>
</comment>
<evidence type="ECO:0000313" key="3">
    <source>
        <dbReference type="Proteomes" id="UP000247459"/>
    </source>
</evidence>
<dbReference type="Proteomes" id="UP000247459">
    <property type="component" value="Unassembled WGS sequence"/>
</dbReference>
<feature type="transmembrane region" description="Helical" evidence="1">
    <location>
        <begin position="60"/>
        <end position="77"/>
    </location>
</feature>
<keyword evidence="1" id="KW-0472">Membrane</keyword>
<gene>
    <name evidence="2" type="ORF">PIL02S_06752</name>
</gene>
<dbReference type="EMBL" id="PRLG01000039">
    <property type="protein sequence ID" value="PYY25158.1"/>
    <property type="molecule type" value="Genomic_DNA"/>
</dbReference>